<dbReference type="GO" id="GO:0016780">
    <property type="term" value="F:phosphotransferase activity, for other substituted phosphate groups"/>
    <property type="evidence" value="ECO:0007669"/>
    <property type="project" value="InterPro"/>
</dbReference>
<feature type="transmembrane region" description="Helical" evidence="3">
    <location>
        <begin position="229"/>
        <end position="247"/>
    </location>
</feature>
<reference evidence="6" key="1">
    <citation type="submission" date="2016-11" db="EMBL/GenBank/DDBJ databases">
        <title>Complete Genome Sequence of alachlor-degrading Sphingomonas sp. strain JJ-A5.</title>
        <authorList>
            <person name="Lee H."/>
            <person name="Ka J.-O."/>
        </authorList>
    </citation>
    <scope>NUCLEOTIDE SEQUENCE [LARGE SCALE GENOMIC DNA]</scope>
    <source>
        <strain evidence="6">JJ-A5</strain>
    </source>
</reference>
<feature type="transmembrane region" description="Helical" evidence="3">
    <location>
        <begin position="82"/>
        <end position="102"/>
    </location>
</feature>
<keyword evidence="1 2" id="KW-0808">Transferase</keyword>
<dbReference type="RefSeq" id="WP_072596385.1">
    <property type="nucleotide sequence ID" value="NZ_CP018221.1"/>
</dbReference>
<feature type="transmembrane region" description="Helical" evidence="3">
    <location>
        <begin position="141"/>
        <end position="164"/>
    </location>
</feature>
<evidence type="ECO:0000256" key="3">
    <source>
        <dbReference type="SAM" id="Phobius"/>
    </source>
</evidence>
<feature type="domain" description="CDP-alcohol phosphatidyltransferase C-terminal" evidence="4">
    <location>
        <begin position="206"/>
        <end position="241"/>
    </location>
</feature>
<keyword evidence="6" id="KW-1185">Reference proteome</keyword>
<evidence type="ECO:0000313" key="5">
    <source>
        <dbReference type="EMBL" id="API58832.1"/>
    </source>
</evidence>
<dbReference type="InterPro" id="IPR048254">
    <property type="entry name" value="CDP_ALCOHOL_P_TRANSF_CS"/>
</dbReference>
<dbReference type="GO" id="GO:0016020">
    <property type="term" value="C:membrane"/>
    <property type="evidence" value="ECO:0007669"/>
    <property type="project" value="InterPro"/>
</dbReference>
<dbReference type="InterPro" id="IPR000462">
    <property type="entry name" value="CDP-OH_P_trans"/>
</dbReference>
<dbReference type="Gene3D" id="1.20.120.1760">
    <property type="match status" value="1"/>
</dbReference>
<proteinExistence type="inferred from homology"/>
<gene>
    <name evidence="5" type="ORF">BSL82_05525</name>
</gene>
<keyword evidence="3" id="KW-0472">Membrane</keyword>
<dbReference type="GO" id="GO:0008654">
    <property type="term" value="P:phospholipid biosynthetic process"/>
    <property type="evidence" value="ECO:0007669"/>
    <property type="project" value="InterPro"/>
</dbReference>
<organism evidence="5 6">
    <name type="scientific">Tardibacter chloracetimidivorans</name>
    <dbReference type="NCBI Taxonomy" id="1921510"/>
    <lineage>
        <taxon>Bacteria</taxon>
        <taxon>Pseudomonadati</taxon>
        <taxon>Pseudomonadota</taxon>
        <taxon>Alphaproteobacteria</taxon>
        <taxon>Sphingomonadales</taxon>
        <taxon>Sphingomonadaceae</taxon>
        <taxon>Tardibacter</taxon>
    </lineage>
</organism>
<feature type="transmembrane region" description="Helical" evidence="3">
    <location>
        <begin position="176"/>
        <end position="193"/>
    </location>
</feature>
<dbReference type="Proteomes" id="UP000182063">
    <property type="component" value="Chromosome"/>
</dbReference>
<dbReference type="Pfam" id="PF01066">
    <property type="entry name" value="CDP-OH_P_transf"/>
    <property type="match status" value="1"/>
</dbReference>
<sequence length="277" mass="29820">MIVEGHEKRRRFGRVMPLRVLIPNAVTALALCFGLTGIRFAVGGEWEKAVTAIIIAGILDATDGRIARLLKGQSRFGAELDSLSDVIAFGVSPAIIIYLWSLQHFERLGWIFALAHAVCCALRLARFNANLDVDDQPHKSAGFFTGIPSPAGAGVALAPVYLWLVTGLDVFRSPAVTAPVLAATAFLMISNLPTYSWKSIRLPKGWRLTALAGVALFGGALLVEPWVTLSAVTIAYLVAIPFSLNSYRRIRRQAAVAGPAPEAPIELDEHERAGPAE</sequence>
<name>A0A1L3ZT67_9SPHN</name>
<dbReference type="OrthoDB" id="9777147at2"/>
<evidence type="ECO:0000256" key="2">
    <source>
        <dbReference type="RuleBase" id="RU003750"/>
    </source>
</evidence>
<dbReference type="KEGG" id="sphj:BSL82_05525"/>
<evidence type="ECO:0000259" key="4">
    <source>
        <dbReference type="Pfam" id="PF08009"/>
    </source>
</evidence>
<accession>A0A1L3ZT67</accession>
<keyword evidence="3" id="KW-0812">Transmembrane</keyword>
<dbReference type="InterPro" id="IPR012616">
    <property type="entry name" value="CDP-OH_P_trans_C"/>
</dbReference>
<dbReference type="STRING" id="1921510.BSL82_05525"/>
<comment type="similarity">
    <text evidence="2">Belongs to the CDP-alcohol phosphatidyltransferase class-I family.</text>
</comment>
<dbReference type="PROSITE" id="PS00379">
    <property type="entry name" value="CDP_ALCOHOL_P_TRANSF"/>
    <property type="match status" value="1"/>
</dbReference>
<dbReference type="InterPro" id="IPR043130">
    <property type="entry name" value="CDP-OH_PTrfase_TM_dom"/>
</dbReference>
<dbReference type="Pfam" id="PF08009">
    <property type="entry name" value="CDP-OH_P_tran_2"/>
    <property type="match status" value="1"/>
</dbReference>
<keyword evidence="3" id="KW-1133">Transmembrane helix</keyword>
<evidence type="ECO:0000256" key="1">
    <source>
        <dbReference type="ARBA" id="ARBA00022679"/>
    </source>
</evidence>
<feature type="transmembrane region" description="Helical" evidence="3">
    <location>
        <begin position="21"/>
        <end position="43"/>
    </location>
</feature>
<dbReference type="AlphaFoldDB" id="A0A1L3ZT67"/>
<evidence type="ECO:0000313" key="6">
    <source>
        <dbReference type="Proteomes" id="UP000182063"/>
    </source>
</evidence>
<protein>
    <submittedName>
        <fullName evidence="5">CDP-diacylglycerol O-phosphatidyltransferase</fullName>
    </submittedName>
</protein>
<feature type="transmembrane region" description="Helical" evidence="3">
    <location>
        <begin position="108"/>
        <end position="129"/>
    </location>
</feature>
<dbReference type="EMBL" id="CP018221">
    <property type="protein sequence ID" value="API58832.1"/>
    <property type="molecule type" value="Genomic_DNA"/>
</dbReference>